<keyword evidence="1" id="KW-0472">Membrane</keyword>
<evidence type="ECO:0000313" key="3">
    <source>
        <dbReference type="WBParaSite" id="nRc.2.0.1.t45097-RA"/>
    </source>
</evidence>
<organism evidence="2 3">
    <name type="scientific">Romanomermis culicivorax</name>
    <name type="common">Nematode worm</name>
    <dbReference type="NCBI Taxonomy" id="13658"/>
    <lineage>
        <taxon>Eukaryota</taxon>
        <taxon>Metazoa</taxon>
        <taxon>Ecdysozoa</taxon>
        <taxon>Nematoda</taxon>
        <taxon>Enoplea</taxon>
        <taxon>Dorylaimia</taxon>
        <taxon>Mermithida</taxon>
        <taxon>Mermithoidea</taxon>
        <taxon>Mermithidae</taxon>
        <taxon>Romanomermis</taxon>
    </lineage>
</organism>
<sequence length="70" mass="7792">MPSQKTSNVSKEDVHFLGIMIIVPLEIGLLIVDSIGDEQSCTSIIVANYTYLLIKSVPTFVLYFCGYHLI</sequence>
<keyword evidence="2" id="KW-1185">Reference proteome</keyword>
<reference evidence="3" key="1">
    <citation type="submission" date="2022-11" db="UniProtKB">
        <authorList>
            <consortium name="WormBaseParasite"/>
        </authorList>
    </citation>
    <scope>IDENTIFICATION</scope>
</reference>
<dbReference type="AlphaFoldDB" id="A0A915L3M4"/>
<dbReference type="Proteomes" id="UP000887565">
    <property type="component" value="Unplaced"/>
</dbReference>
<dbReference type="WBParaSite" id="nRc.2.0.1.t45097-RA">
    <property type="protein sequence ID" value="nRc.2.0.1.t45097-RA"/>
    <property type="gene ID" value="nRc.2.0.1.g45097"/>
</dbReference>
<evidence type="ECO:0000256" key="1">
    <source>
        <dbReference type="SAM" id="Phobius"/>
    </source>
</evidence>
<feature type="transmembrane region" description="Helical" evidence="1">
    <location>
        <begin position="44"/>
        <end position="69"/>
    </location>
</feature>
<keyword evidence="1" id="KW-1133">Transmembrane helix</keyword>
<protein>
    <submittedName>
        <fullName evidence="3">Uncharacterized protein</fullName>
    </submittedName>
</protein>
<keyword evidence="1" id="KW-0812">Transmembrane</keyword>
<feature type="transmembrane region" description="Helical" evidence="1">
    <location>
        <begin position="14"/>
        <end position="32"/>
    </location>
</feature>
<accession>A0A915L3M4</accession>
<evidence type="ECO:0000313" key="2">
    <source>
        <dbReference type="Proteomes" id="UP000887565"/>
    </source>
</evidence>
<proteinExistence type="predicted"/>
<name>A0A915L3M4_ROMCU</name>